<dbReference type="AlphaFoldDB" id="A0A4R2M256"/>
<evidence type="ECO:0000313" key="2">
    <source>
        <dbReference type="EMBL" id="TCO98073.1"/>
    </source>
</evidence>
<comment type="caution">
    <text evidence="2">The sequence shown here is derived from an EMBL/GenBank/DDBJ whole genome shotgun (WGS) entry which is preliminary data.</text>
</comment>
<sequence>MAGTDGIGGIGAISSASSLAGAAPAAAETNRDSSAAPPRTWSPADSVTVATRPGDSAASVRARAFAAMAREAGLAPAARAEFVRRATTLDEGALNAPADSAAGQARARSAADASAAIQRGEIQVAPTRAQAGLLNLMKARDQQSVAGLPPAGAAVALPQAANVVPGTAGTSAVTPEVASAILANVASGRPPFNPELGQVGRVSWFVTAGDPYTST</sequence>
<proteinExistence type="predicted"/>
<gene>
    <name evidence="2" type="ORF">EV684_11847</name>
</gene>
<name>A0A4R2M256_RUBGE</name>
<dbReference type="EMBL" id="SLXD01000018">
    <property type="protein sequence ID" value="TCO98073.1"/>
    <property type="molecule type" value="Genomic_DNA"/>
</dbReference>
<dbReference type="Proteomes" id="UP000295106">
    <property type="component" value="Unassembled WGS sequence"/>
</dbReference>
<reference evidence="2 3" key="1">
    <citation type="submission" date="2019-03" db="EMBL/GenBank/DDBJ databases">
        <title>Genomic Encyclopedia of Type Strains, Phase IV (KMG-IV): sequencing the most valuable type-strain genomes for metagenomic binning, comparative biology and taxonomic classification.</title>
        <authorList>
            <person name="Goeker M."/>
        </authorList>
    </citation>
    <scope>NUCLEOTIDE SEQUENCE [LARGE SCALE GENOMIC DNA]</scope>
    <source>
        <strain evidence="2 3">DSM 1709</strain>
    </source>
</reference>
<feature type="region of interest" description="Disordered" evidence="1">
    <location>
        <begin position="21"/>
        <end position="53"/>
    </location>
</feature>
<accession>A0A4R2M256</accession>
<organism evidence="2 3">
    <name type="scientific">Rubrivivax gelatinosus</name>
    <name type="common">Rhodocyclus gelatinosus</name>
    <name type="synonym">Rhodopseudomonas gelatinosa</name>
    <dbReference type="NCBI Taxonomy" id="28068"/>
    <lineage>
        <taxon>Bacteria</taxon>
        <taxon>Pseudomonadati</taxon>
        <taxon>Pseudomonadota</taxon>
        <taxon>Betaproteobacteria</taxon>
        <taxon>Burkholderiales</taxon>
        <taxon>Sphaerotilaceae</taxon>
        <taxon>Rubrivivax</taxon>
    </lineage>
</organism>
<evidence type="ECO:0000313" key="3">
    <source>
        <dbReference type="Proteomes" id="UP000295106"/>
    </source>
</evidence>
<evidence type="ECO:0000256" key="1">
    <source>
        <dbReference type="SAM" id="MobiDB-lite"/>
    </source>
</evidence>
<protein>
    <submittedName>
        <fullName evidence="2">Uncharacterized protein</fullName>
    </submittedName>
</protein>